<sequence length="80" mass="8926">MCVKQKQFWVEIDRIVQDISVFKLKFGASYIGYMPRSCNVVAHSLARSAVDYKASSCWEAPFPAWLTKLATVDCGVCSSS</sequence>
<organism evidence="1 2">
    <name type="scientific">Xanthoceras sorbifolium</name>
    <dbReference type="NCBI Taxonomy" id="99658"/>
    <lineage>
        <taxon>Eukaryota</taxon>
        <taxon>Viridiplantae</taxon>
        <taxon>Streptophyta</taxon>
        <taxon>Embryophyta</taxon>
        <taxon>Tracheophyta</taxon>
        <taxon>Spermatophyta</taxon>
        <taxon>Magnoliopsida</taxon>
        <taxon>eudicotyledons</taxon>
        <taxon>Gunneridae</taxon>
        <taxon>Pentapetalae</taxon>
        <taxon>rosids</taxon>
        <taxon>malvids</taxon>
        <taxon>Sapindales</taxon>
        <taxon>Sapindaceae</taxon>
        <taxon>Xanthoceroideae</taxon>
        <taxon>Xanthoceras</taxon>
    </lineage>
</organism>
<protein>
    <recommendedName>
        <fullName evidence="3">RNase H type-1 domain-containing protein</fullName>
    </recommendedName>
</protein>
<comment type="caution">
    <text evidence="1">The sequence shown here is derived from an EMBL/GenBank/DDBJ whole genome shotgun (WGS) entry which is preliminary data.</text>
</comment>
<reference evidence="1 2" key="1">
    <citation type="submission" date="2021-02" db="EMBL/GenBank/DDBJ databases">
        <title>Plant Genome Project.</title>
        <authorList>
            <person name="Zhang R.-G."/>
        </authorList>
    </citation>
    <scope>NUCLEOTIDE SEQUENCE [LARGE SCALE GENOMIC DNA]</scope>
    <source>
        <tissue evidence="1">Leaves</tissue>
    </source>
</reference>
<proteinExistence type="predicted"/>
<dbReference type="Proteomes" id="UP000827721">
    <property type="component" value="Unassembled WGS sequence"/>
</dbReference>
<keyword evidence="2" id="KW-1185">Reference proteome</keyword>
<evidence type="ECO:0008006" key="3">
    <source>
        <dbReference type="Google" id="ProtNLM"/>
    </source>
</evidence>
<evidence type="ECO:0000313" key="1">
    <source>
        <dbReference type="EMBL" id="KAH7575696.1"/>
    </source>
</evidence>
<gene>
    <name evidence="1" type="ORF">JRO89_XS02G0196800</name>
</gene>
<accession>A0ABQ8IGK2</accession>
<dbReference type="EMBL" id="JAFEMO010000002">
    <property type="protein sequence ID" value="KAH7575696.1"/>
    <property type="molecule type" value="Genomic_DNA"/>
</dbReference>
<name>A0ABQ8IGK2_9ROSI</name>
<evidence type="ECO:0000313" key="2">
    <source>
        <dbReference type="Proteomes" id="UP000827721"/>
    </source>
</evidence>